<comment type="similarity">
    <text evidence="1">Belongs to the CAPAB/TerDEXZ family.</text>
</comment>
<sequence length="216" mass="23496">MGRPDPGGRRANRPGRHRSRAPPDRCRRSGRRARRGSVVAVSSVSKGLGKVEVAVRWDPSPTGAPAHDLDIIAATYTEDAPQGPPEYVVHHDSRAPDGTINLNRDSRTGVGLGFDEVMVLELDRLAERFTRVVVGVVIQQGEGRLTFGEVEGTGYRVREGYTDLAEGDFGAVAPNTAVVLAEFARDEHEEWRMREVLRGFGGDEADFVAAMGQLHG</sequence>
<dbReference type="RefSeq" id="WP_168538486.1">
    <property type="nucleotide sequence ID" value="NZ_JAAWWP010000005.1"/>
</dbReference>
<accession>A0ABX1H0J4</accession>
<dbReference type="InterPro" id="IPR051324">
    <property type="entry name" value="Stress/Tellurium_Resist"/>
</dbReference>
<dbReference type="PANTHER" id="PTHR32097">
    <property type="entry name" value="CAMP-BINDING PROTEIN 1-RELATED"/>
    <property type="match status" value="1"/>
</dbReference>
<feature type="domain" description="TerD" evidence="3">
    <location>
        <begin position="35"/>
        <end position="203"/>
    </location>
</feature>
<dbReference type="EMBL" id="JAAWWP010000005">
    <property type="protein sequence ID" value="NKI41876.1"/>
    <property type="molecule type" value="Genomic_DNA"/>
</dbReference>
<gene>
    <name evidence="4" type="ORF">HFV08_11620</name>
</gene>
<evidence type="ECO:0000256" key="1">
    <source>
        <dbReference type="ARBA" id="ARBA00008775"/>
    </source>
</evidence>
<dbReference type="InterPro" id="IPR003325">
    <property type="entry name" value="TerD"/>
</dbReference>
<feature type="compositionally biased region" description="Basic residues" evidence="2">
    <location>
        <begin position="10"/>
        <end position="20"/>
    </location>
</feature>
<keyword evidence="5" id="KW-1185">Reference proteome</keyword>
<evidence type="ECO:0000313" key="4">
    <source>
        <dbReference type="EMBL" id="NKI41876.1"/>
    </source>
</evidence>
<dbReference type="Gene3D" id="2.60.60.30">
    <property type="entry name" value="sav2460 like domains"/>
    <property type="match status" value="1"/>
</dbReference>
<evidence type="ECO:0000256" key="2">
    <source>
        <dbReference type="SAM" id="MobiDB-lite"/>
    </source>
</evidence>
<comment type="caution">
    <text evidence="4">The sequence shown here is derived from an EMBL/GenBank/DDBJ whole genome shotgun (WGS) entry which is preliminary data.</text>
</comment>
<dbReference type="Pfam" id="PF02342">
    <property type="entry name" value="TerD"/>
    <property type="match status" value="1"/>
</dbReference>
<evidence type="ECO:0000313" key="5">
    <source>
        <dbReference type="Proteomes" id="UP000772196"/>
    </source>
</evidence>
<dbReference type="Proteomes" id="UP000772196">
    <property type="component" value="Unassembled WGS sequence"/>
</dbReference>
<proteinExistence type="inferred from homology"/>
<dbReference type="CDD" id="cd06974">
    <property type="entry name" value="TerD_like"/>
    <property type="match status" value="1"/>
</dbReference>
<dbReference type="PANTHER" id="PTHR32097:SF4">
    <property type="entry name" value="GENERAL STRESS PROTEIN 16U"/>
    <property type="match status" value="1"/>
</dbReference>
<name>A0ABX1H0J4_9ACTN</name>
<organism evidence="4 5">
    <name type="scientific">Streptomyces physcomitrii</name>
    <dbReference type="NCBI Taxonomy" id="2724184"/>
    <lineage>
        <taxon>Bacteria</taxon>
        <taxon>Bacillati</taxon>
        <taxon>Actinomycetota</taxon>
        <taxon>Actinomycetes</taxon>
        <taxon>Kitasatosporales</taxon>
        <taxon>Streptomycetaceae</taxon>
        <taxon>Streptomyces</taxon>
    </lineage>
</organism>
<reference evidence="4 5" key="1">
    <citation type="submission" date="2020-04" db="EMBL/GenBank/DDBJ databases">
        <title>Phylogenetic Diversity and Antibacterial Activity against Ralstonia solanacearum of Endophytic Actinomycete Isolated from Moss.</title>
        <authorList>
            <person name="Zhuang X."/>
        </authorList>
    </citation>
    <scope>NUCLEOTIDE SEQUENCE [LARGE SCALE GENOMIC DNA]</scope>
    <source>
        <strain evidence="4 5">LD120</strain>
    </source>
</reference>
<feature type="region of interest" description="Disordered" evidence="2">
    <location>
        <begin position="1"/>
        <end position="38"/>
    </location>
</feature>
<protein>
    <submittedName>
        <fullName evidence="4">TerD family protein</fullName>
    </submittedName>
</protein>
<evidence type="ECO:0000259" key="3">
    <source>
        <dbReference type="Pfam" id="PF02342"/>
    </source>
</evidence>